<feature type="compositionally biased region" description="Polar residues" evidence="1">
    <location>
        <begin position="1745"/>
        <end position="1755"/>
    </location>
</feature>
<feature type="compositionally biased region" description="Low complexity" evidence="1">
    <location>
        <begin position="2455"/>
        <end position="2475"/>
    </location>
</feature>
<dbReference type="GO" id="GO:0044389">
    <property type="term" value="F:ubiquitin-like protein ligase binding"/>
    <property type="evidence" value="ECO:0007669"/>
    <property type="project" value="TreeGrafter"/>
</dbReference>
<feature type="compositionally biased region" description="Basic and acidic residues" evidence="1">
    <location>
        <begin position="2075"/>
        <end position="2089"/>
    </location>
</feature>
<feature type="compositionally biased region" description="Polar residues" evidence="1">
    <location>
        <begin position="2090"/>
        <end position="2109"/>
    </location>
</feature>
<feature type="compositionally biased region" description="Low complexity" evidence="1">
    <location>
        <begin position="734"/>
        <end position="748"/>
    </location>
</feature>
<feature type="compositionally biased region" description="Basic and acidic residues" evidence="1">
    <location>
        <begin position="2143"/>
        <end position="2158"/>
    </location>
</feature>
<feature type="compositionally biased region" description="Basic and acidic residues" evidence="1">
    <location>
        <begin position="1913"/>
        <end position="1939"/>
    </location>
</feature>
<feature type="compositionally biased region" description="Basic and acidic residues" evidence="1">
    <location>
        <begin position="2209"/>
        <end position="2226"/>
    </location>
</feature>
<feature type="compositionally biased region" description="Polar residues" evidence="1">
    <location>
        <begin position="1875"/>
        <end position="1901"/>
    </location>
</feature>
<feature type="compositionally biased region" description="Low complexity" evidence="1">
    <location>
        <begin position="2511"/>
        <end position="2564"/>
    </location>
</feature>
<feature type="region of interest" description="Disordered" evidence="1">
    <location>
        <begin position="513"/>
        <end position="550"/>
    </location>
</feature>
<feature type="region of interest" description="Disordered" evidence="1">
    <location>
        <begin position="2452"/>
        <end position="2564"/>
    </location>
</feature>
<feature type="compositionally biased region" description="Basic and acidic residues" evidence="1">
    <location>
        <begin position="1274"/>
        <end position="1291"/>
    </location>
</feature>
<organism evidence="2">
    <name type="scientific">Chromera velia CCMP2878</name>
    <dbReference type="NCBI Taxonomy" id="1169474"/>
    <lineage>
        <taxon>Eukaryota</taxon>
        <taxon>Sar</taxon>
        <taxon>Alveolata</taxon>
        <taxon>Colpodellida</taxon>
        <taxon>Chromeraceae</taxon>
        <taxon>Chromera</taxon>
    </lineage>
</organism>
<gene>
    <name evidence="2" type="ORF">Cvel_19584</name>
</gene>
<feature type="region of interest" description="Disordered" evidence="1">
    <location>
        <begin position="1020"/>
        <end position="1090"/>
    </location>
</feature>
<feature type="compositionally biased region" description="Low complexity" evidence="1">
    <location>
        <begin position="1138"/>
        <end position="1151"/>
    </location>
</feature>
<dbReference type="InterPro" id="IPR050899">
    <property type="entry name" value="DDRGK_domain-containing"/>
</dbReference>
<feature type="compositionally biased region" description="Polar residues" evidence="1">
    <location>
        <begin position="903"/>
        <end position="922"/>
    </location>
</feature>
<feature type="compositionally biased region" description="Acidic residues" evidence="1">
    <location>
        <begin position="1451"/>
        <end position="1461"/>
    </location>
</feature>
<feature type="compositionally biased region" description="Basic and acidic residues" evidence="1">
    <location>
        <begin position="2245"/>
        <end position="2424"/>
    </location>
</feature>
<feature type="compositionally biased region" description="Low complexity" evidence="1">
    <location>
        <begin position="1036"/>
        <end position="1046"/>
    </location>
</feature>
<feature type="region of interest" description="Disordered" evidence="1">
    <location>
        <begin position="418"/>
        <end position="476"/>
    </location>
</feature>
<feature type="compositionally biased region" description="Acidic residues" evidence="1">
    <location>
        <begin position="1782"/>
        <end position="1797"/>
    </location>
</feature>
<evidence type="ECO:0000313" key="2">
    <source>
        <dbReference type="EMBL" id="CEM21243.1"/>
    </source>
</evidence>
<dbReference type="EMBL" id="CDMZ01000774">
    <property type="protein sequence ID" value="CEM21243.1"/>
    <property type="molecule type" value="Genomic_DNA"/>
</dbReference>
<feature type="compositionally biased region" description="Polar residues" evidence="1">
    <location>
        <begin position="1961"/>
        <end position="1975"/>
    </location>
</feature>
<name>A0A0G4G179_9ALVE</name>
<feature type="compositionally biased region" description="Low complexity" evidence="1">
    <location>
        <begin position="79"/>
        <end position="93"/>
    </location>
</feature>
<dbReference type="PANTHER" id="PTHR48176:SF1">
    <property type="entry name" value="DDRGK DOMAIN-CONTAINING PROTEIN 1"/>
    <property type="match status" value="1"/>
</dbReference>
<feature type="region of interest" description="Disordered" evidence="1">
    <location>
        <begin position="1575"/>
        <end position="1802"/>
    </location>
</feature>
<feature type="compositionally biased region" description="Basic and acidic residues" evidence="1">
    <location>
        <begin position="1195"/>
        <end position="1206"/>
    </location>
</feature>
<feature type="compositionally biased region" description="Basic and acidic residues" evidence="1">
    <location>
        <begin position="455"/>
        <end position="476"/>
    </location>
</feature>
<feature type="compositionally biased region" description="Low complexity" evidence="1">
    <location>
        <begin position="2487"/>
        <end position="2499"/>
    </location>
</feature>
<feature type="region of interest" description="Disordered" evidence="1">
    <location>
        <begin position="941"/>
        <end position="969"/>
    </location>
</feature>
<feature type="compositionally biased region" description="Polar residues" evidence="1">
    <location>
        <begin position="1303"/>
        <end position="1333"/>
    </location>
</feature>
<reference evidence="2" key="1">
    <citation type="submission" date="2014-11" db="EMBL/GenBank/DDBJ databases">
        <authorList>
            <person name="Otto D Thomas"/>
            <person name="Naeem Raeece"/>
        </authorList>
    </citation>
    <scope>NUCLEOTIDE SEQUENCE</scope>
</reference>
<feature type="compositionally biased region" description="Low complexity" evidence="1">
    <location>
        <begin position="1356"/>
        <end position="1365"/>
    </location>
</feature>
<feature type="compositionally biased region" description="Basic and acidic residues" evidence="1">
    <location>
        <begin position="1215"/>
        <end position="1226"/>
    </location>
</feature>
<sequence length="2564" mass="275831">MKPPATDSPLPASPPKRCSPQRAKRPESPRAQAAIARERNSLTAAPAPLQTAKAETANTAPPGLPPTMLTVSPPEAVAQPTTSDQQTPQPVSQNSPESAPGKSAVPSTKQTGVDAPRPPSRGASTEAAHLLRSPKGASTETPTNQYLSPVLSPAQATASVGGKSLGGQRISAASCAKTEEEAEREISPGGLLEDLSLTESAREAAARLQMATRDAPSPPLPPASTVPEPEDAPLPAFPSPISKPLDEKEREKKMDEAIASFGKDEMKETTELLHSVRHPQEKKDGPVEVDQIEIDAEGVKVGDCASPVLGAVHVEDVLVDEAVTQGVQDGEGEGGVMGHPAELQVSPPPVIFTPTTDGMNTQMEPQEDAVGVSSSALESDPIIQQLHAGSRVEKLDFGKKRSEAVVLKLVEDRGQGASSSGCCACGSRPKPAARQGVYNSGEERSARAKGNKVARGKEEAGGGKREAEMSTTKEKREGGGAVLFSFLEWTREKKKKRSGVSLRELAAALVASKKEQINPQSPKKWQKGKKGTDQEASPPSPVREERETPPLNVEECVAELVCLGKSPKVRSRGLSDSIEQKGGKQKEATSEDDRFFYLCHPTKQRTFDFQAPDAGTASLWVAGLRLVLTHLLSTTFFPSVTALAANPGGEDGGDQNGMRRASHASVEGDGQFPLSLGRQTGDDSVAPFRGSSGIGFVPADSVGPHEDAGRVSDGGHAARVHTSLLSQAGGPGGDPIHAAAAAAAGRRGSNTSSLKDSGVHRAKKGQAATHGAPQGEEGASASVSLPAESGGPPTAGAGLGEEGKGEEERSMLRNSSPAPHALPPLTVAFCFAPVEGLAPAVGLPGGVPHSKGPESALAHGKDKKGGRLSGGRLQPQFPPFMPVHWSWGAYDDGAHQRELPSSYRRQTTAESNQSTTFSSGLSLRSGIASEHRMMEEAIELAEEQQGEGEGGKEEQNPKESPGGGADLSLNQIRKGLRRSIDAFLRESRHQSQILQPGVLAQLQRPWEDAAVEPSRVLQGIPPPPPQYAPEGDCDSVRSVTTSGSSSVPPPIQKKAKGLEESTQHQMPPIARANDGETLLQPEPEQSLQNAPPILMSHSEGHLAFDTAALSLGLSKGSKIASRLSQQGEVEGERRRSKSSSLSPSTLDGRSSNRQHRSHHASSSHRSSHRSSRRRSLRDREDGNFSSSTALLPLSIREDEREGEERNVQSSVSAADRGEQEEGEDRRRSSRRSHSHSRSRSRTHSRSGTHTHSHSRTESHSRSRSRTHSHRSRHSREEDGMELRRTEAEANRHSQSPHRHSSGAPKSSNVASSPTRTLRSVQSAYHNFGQQSFAESAREPRLSVFSEGVEGSRRRSSSASQKKQSQGPNTHSDAGSLPPQRESSTRSQGQSVSRDMRGGEPQASFGLRRSSQKANSSQKQRSITTLSRGSTSTHHRPSRGGIPSLPAVLEESREEEEEEEINDQLQQQGERRRSSSKEGVGGVIPFTPGSLLDSPAAGETGSPVPFSSDAVEMTLGTMGESRAASNTKTAGSLFASKQMNGEMSHHERGGSSQLDASGVRGVGASFMSVGGGAQMETWEDRQRGESGVSKAVSGVSWDGKTDKGEEDSGDSVPFESAGSARFSTLQETNLQSASQALSADSFPLQSRDFPSQQGGGREEGAQMSSQLHPSSQTLQSRLFPSRDDEGEGHRSGTVSGSRSLHETAAVAGFEDPPGELLKREQGEGQMSSMEGEGEVQEGENIGESLSGLSATRPSEFQSERFILDGPTKEKEEKEKEIDRKNEDEDEDEDDLDEEEEDEKNMPLFPAALSMASASMIDFQTSMESRMGSSFSVLKEGGILSSDVQRIRRESIASKRMSRMMTRSRLSLLTGGGGSPIPNNGLLSVSPSPSNGRVSVSQSSIPRVSTRAFDPVVSESEKRRSVEEERQAPHIDADVNQRDSLEGQTLHPSSYDGYQNVHRESAGRSTSLQGLQDSVASANRPGVFPGLSSFNQRESAFGGGTAEAYQEGGSLQMSKRGKPPTLEFHTQNSMSGMEAERRGTNSSSGKASESFPVPLAEEDYVFDLNPLSGSKTKTTKPNHEEKNPLHGKDRGSVSSLSNTQIPNSASLQDHQPTFPALSVSGRVVEEAVVGTVKPESPSPSGDFASVREKQREKRNQKETEEGATQAETMNQVGGPSSVPFRGFPDMEEEDKEREADRLSENRQVSADAVESGEKEDAKKDGKKEERTANVDPSIFPAAALAGVAAKEGQREKENADIAAREEQREREKAEIAEREEQKEKERAERRQREAERREKERQEALEREQKRKEQREREIEREKELEEQRLKEKEARRVAREQEEVRRREEREEREKEREQRREIEREREKKRKEEREQERERETIREEERKKEKEARRAAREEEDARRRAEREERREKERNERRSQRDSDSTAQTAGAAVAGAAAGVGGLYALRKLEHSDSGSSSYTSGSYSEDSGSDGETVGSISYSDESGRTLSSSDLSGSVGRSEEEEDRVGAGSSEGSNLEYSSSSYTCGSGSGSFGSSLASSGDFSSGMGSSSMSYTGSSSGSSR</sequence>
<feature type="region of interest" description="Disordered" evidence="1">
    <location>
        <begin position="1865"/>
        <end position="2434"/>
    </location>
</feature>
<feature type="compositionally biased region" description="Basic residues" evidence="1">
    <location>
        <begin position="1261"/>
        <end position="1273"/>
    </location>
</feature>
<feature type="compositionally biased region" description="Polar residues" evidence="1">
    <location>
        <begin position="136"/>
        <end position="147"/>
    </location>
</feature>
<proteinExistence type="predicted"/>
<feature type="compositionally biased region" description="Polar residues" evidence="1">
    <location>
        <begin position="1411"/>
        <end position="1431"/>
    </location>
</feature>
<accession>A0A0G4G179</accession>
<protein>
    <recommendedName>
        <fullName evidence="3">PH domain-containing protein</fullName>
    </recommendedName>
</protein>
<feature type="compositionally biased region" description="Basic and acidic residues" evidence="1">
    <location>
        <begin position="244"/>
        <end position="253"/>
    </location>
</feature>
<dbReference type="VEuPathDB" id="CryptoDB:Cvel_19584"/>
<feature type="compositionally biased region" description="Basic residues" evidence="1">
    <location>
        <begin position="1227"/>
        <end position="1253"/>
    </location>
</feature>
<feature type="compositionally biased region" description="Basic and acidic residues" evidence="1">
    <location>
        <begin position="1679"/>
        <end position="1689"/>
    </location>
</feature>
<feature type="region of interest" description="Disordered" evidence="1">
    <location>
        <begin position="1"/>
        <end position="253"/>
    </location>
</feature>
<feature type="compositionally biased region" description="Polar residues" evidence="1">
    <location>
        <begin position="2163"/>
        <end position="2172"/>
    </location>
</feature>
<feature type="compositionally biased region" description="Basic and acidic residues" evidence="1">
    <location>
        <begin position="1756"/>
        <end position="1781"/>
    </location>
</feature>
<feature type="compositionally biased region" description="Polar residues" evidence="1">
    <location>
        <begin position="1380"/>
        <end position="1392"/>
    </location>
</feature>
<feature type="compositionally biased region" description="Polar residues" evidence="1">
    <location>
        <begin position="1661"/>
        <end position="1677"/>
    </location>
</feature>
<feature type="region of interest" description="Disordered" evidence="1">
    <location>
        <begin position="1118"/>
        <end position="1504"/>
    </location>
</feature>
<feature type="region of interest" description="Disordered" evidence="1">
    <location>
        <begin position="845"/>
        <end position="877"/>
    </location>
</feature>
<feature type="region of interest" description="Disordered" evidence="1">
    <location>
        <begin position="647"/>
        <end position="819"/>
    </location>
</feature>
<feature type="compositionally biased region" description="Low complexity" evidence="1">
    <location>
        <begin position="1629"/>
        <end position="1638"/>
    </location>
</feature>
<dbReference type="PANTHER" id="PTHR48176">
    <property type="entry name" value="DDRGK DOMAIN-CONTAINING PROTEIN 1"/>
    <property type="match status" value="1"/>
</dbReference>
<feature type="region of interest" description="Disordered" evidence="1">
    <location>
        <begin position="902"/>
        <end position="922"/>
    </location>
</feature>
<feature type="compositionally biased region" description="Basic and acidic residues" evidence="1">
    <location>
        <begin position="801"/>
        <end position="811"/>
    </location>
</feature>
<feature type="compositionally biased region" description="Basic residues" evidence="1">
    <location>
        <begin position="1152"/>
        <end position="1176"/>
    </location>
</feature>
<evidence type="ECO:0000256" key="1">
    <source>
        <dbReference type="SAM" id="MobiDB-lite"/>
    </source>
</evidence>
<evidence type="ECO:0008006" key="3">
    <source>
        <dbReference type="Google" id="ProtNLM"/>
    </source>
</evidence>